<evidence type="ECO:0000256" key="9">
    <source>
        <dbReference type="RuleBase" id="RU364090"/>
    </source>
</evidence>
<feature type="transmembrane region" description="Helical" evidence="9">
    <location>
        <begin position="12"/>
        <end position="39"/>
    </location>
</feature>
<evidence type="ECO:0000256" key="2">
    <source>
        <dbReference type="ARBA" id="ARBA00006156"/>
    </source>
</evidence>
<keyword evidence="7 9" id="KW-0472">Membrane</keyword>
<dbReference type="PIRSF" id="PIRSF004669">
    <property type="entry name" value="FliQ"/>
    <property type="match status" value="1"/>
</dbReference>
<comment type="similarity">
    <text evidence="2 9">Belongs to the FliQ/MopD/SpaQ family.</text>
</comment>
<keyword evidence="6 9" id="KW-1133">Transmembrane helix</keyword>
<comment type="subcellular location">
    <subcellularLocation>
        <location evidence="1 9">Cell membrane</location>
        <topology evidence="1">Multi-pass membrane protein</topology>
    </subcellularLocation>
    <subcellularLocation>
        <location evidence="9">Bacterial flagellum basal body</location>
    </subcellularLocation>
</comment>
<keyword evidence="11" id="KW-1185">Reference proteome</keyword>
<evidence type="ECO:0000313" key="11">
    <source>
        <dbReference type="Proteomes" id="UP000184080"/>
    </source>
</evidence>
<evidence type="ECO:0000313" key="10">
    <source>
        <dbReference type="EMBL" id="SHI60024.1"/>
    </source>
</evidence>
<dbReference type="AlphaFoldDB" id="A0A1M6CGZ4"/>
<dbReference type="OrthoDB" id="9806440at2"/>
<name>A0A1M6CGZ4_9CLOT</name>
<evidence type="ECO:0000256" key="8">
    <source>
        <dbReference type="ARBA" id="ARBA00023143"/>
    </source>
</evidence>
<evidence type="ECO:0000256" key="7">
    <source>
        <dbReference type="ARBA" id="ARBA00023136"/>
    </source>
</evidence>
<keyword evidence="10" id="KW-0966">Cell projection</keyword>
<evidence type="ECO:0000256" key="6">
    <source>
        <dbReference type="ARBA" id="ARBA00022989"/>
    </source>
</evidence>
<sequence length="89" mass="9650">MSENMVIGVLKEAITTGLLVAAPILGISILVGLIISIFQATTQIQEQTLTFVPKLIAIALVGLLFGNWMLHNILIFTNKIFDLIATITK</sequence>
<dbReference type="PRINTS" id="PR00952">
    <property type="entry name" value="TYPE3IMQPROT"/>
</dbReference>
<reference evidence="10 11" key="1">
    <citation type="submission" date="2016-11" db="EMBL/GenBank/DDBJ databases">
        <authorList>
            <person name="Jaros S."/>
            <person name="Januszkiewicz K."/>
            <person name="Wedrychowicz H."/>
        </authorList>
    </citation>
    <scope>NUCLEOTIDE SEQUENCE [LARGE SCALE GENOMIC DNA]</scope>
    <source>
        <strain evidence="10 11">DSM 21864</strain>
    </source>
</reference>
<protein>
    <recommendedName>
        <fullName evidence="3 9">Flagellar biosynthetic protein FliQ</fullName>
    </recommendedName>
</protein>
<dbReference type="InterPro" id="IPR002191">
    <property type="entry name" value="Bac_export_3"/>
</dbReference>
<evidence type="ECO:0000256" key="4">
    <source>
        <dbReference type="ARBA" id="ARBA00022475"/>
    </source>
</evidence>
<keyword evidence="4 9" id="KW-1003">Cell membrane</keyword>
<keyword evidence="8 9" id="KW-0975">Bacterial flagellum</keyword>
<dbReference type="GO" id="GO:0009306">
    <property type="term" value="P:protein secretion"/>
    <property type="evidence" value="ECO:0007669"/>
    <property type="project" value="InterPro"/>
</dbReference>
<feature type="transmembrane region" description="Helical" evidence="9">
    <location>
        <begin position="51"/>
        <end position="70"/>
    </location>
</feature>
<proteinExistence type="inferred from homology"/>
<keyword evidence="5 9" id="KW-0812">Transmembrane</keyword>
<evidence type="ECO:0000256" key="5">
    <source>
        <dbReference type="ARBA" id="ARBA00022692"/>
    </source>
</evidence>
<evidence type="ECO:0000256" key="3">
    <source>
        <dbReference type="ARBA" id="ARBA00021718"/>
    </source>
</evidence>
<dbReference type="STRING" id="1121298.SAMN05444401_1113"/>
<comment type="function">
    <text evidence="9">Role in flagellar biosynthesis.</text>
</comment>
<accession>A0A1M6CGZ4</accession>
<dbReference type="GO" id="GO:0005886">
    <property type="term" value="C:plasma membrane"/>
    <property type="evidence" value="ECO:0007669"/>
    <property type="project" value="UniProtKB-SubCell"/>
</dbReference>
<dbReference type="PANTHER" id="PTHR34040">
    <property type="entry name" value="FLAGELLAR BIOSYNTHETIC PROTEIN FLIQ"/>
    <property type="match status" value="1"/>
</dbReference>
<dbReference type="InterPro" id="IPR006305">
    <property type="entry name" value="FliQ"/>
</dbReference>
<dbReference type="PANTHER" id="PTHR34040:SF2">
    <property type="entry name" value="FLAGELLAR BIOSYNTHETIC PROTEIN FLIQ"/>
    <property type="match status" value="1"/>
</dbReference>
<dbReference type="GO" id="GO:0009425">
    <property type="term" value="C:bacterial-type flagellum basal body"/>
    <property type="evidence" value="ECO:0007669"/>
    <property type="project" value="UniProtKB-SubCell"/>
</dbReference>
<dbReference type="RefSeq" id="WP_073004409.1">
    <property type="nucleotide sequence ID" value="NZ_FQZO01000001.1"/>
</dbReference>
<keyword evidence="10" id="KW-0969">Cilium</keyword>
<dbReference type="GO" id="GO:0044780">
    <property type="term" value="P:bacterial-type flagellum assembly"/>
    <property type="evidence" value="ECO:0007669"/>
    <property type="project" value="InterPro"/>
</dbReference>
<gene>
    <name evidence="9" type="primary">fliQ</name>
    <name evidence="10" type="ORF">SAMN05444401_1113</name>
</gene>
<dbReference type="Pfam" id="PF01313">
    <property type="entry name" value="Bac_export_3"/>
    <property type="match status" value="1"/>
</dbReference>
<dbReference type="EMBL" id="FQZO01000001">
    <property type="protein sequence ID" value="SHI60024.1"/>
    <property type="molecule type" value="Genomic_DNA"/>
</dbReference>
<dbReference type="Proteomes" id="UP000184080">
    <property type="component" value="Unassembled WGS sequence"/>
</dbReference>
<keyword evidence="10" id="KW-0282">Flagellum</keyword>
<dbReference type="NCBIfam" id="TIGR01402">
    <property type="entry name" value="fliQ"/>
    <property type="match status" value="1"/>
</dbReference>
<organism evidence="10 11">
    <name type="scientific">Clostridium amylolyticum</name>
    <dbReference type="NCBI Taxonomy" id="1121298"/>
    <lineage>
        <taxon>Bacteria</taxon>
        <taxon>Bacillati</taxon>
        <taxon>Bacillota</taxon>
        <taxon>Clostridia</taxon>
        <taxon>Eubacteriales</taxon>
        <taxon>Clostridiaceae</taxon>
        <taxon>Clostridium</taxon>
    </lineage>
</organism>
<evidence type="ECO:0000256" key="1">
    <source>
        <dbReference type="ARBA" id="ARBA00004651"/>
    </source>
</evidence>